<dbReference type="InterPro" id="IPR006311">
    <property type="entry name" value="TAT_signal"/>
</dbReference>
<reference evidence="7 8" key="1">
    <citation type="submission" date="2024-09" db="EMBL/GenBank/DDBJ databases">
        <authorList>
            <person name="Sun Q."/>
            <person name="Mori K."/>
        </authorList>
    </citation>
    <scope>NUCLEOTIDE SEQUENCE [LARGE SCALE GENOMIC DNA]</scope>
    <source>
        <strain evidence="7 8">CICC 10874</strain>
    </source>
</reference>
<keyword evidence="1" id="KW-0479">Metal-binding</keyword>
<dbReference type="PANTHER" id="PTHR42988">
    <property type="entry name" value="PHOSPHOHYDROLASE"/>
    <property type="match status" value="1"/>
</dbReference>
<evidence type="ECO:0000259" key="5">
    <source>
        <dbReference type="Pfam" id="PF00149"/>
    </source>
</evidence>
<comment type="similarity">
    <text evidence="4">Belongs to the cyclic nucleotide phosphodiesterase class-III family.</text>
</comment>
<dbReference type="Gene3D" id="3.60.21.10">
    <property type="match status" value="1"/>
</dbReference>
<dbReference type="SMART" id="SM00564">
    <property type="entry name" value="PQQ"/>
    <property type="match status" value="3"/>
</dbReference>
<dbReference type="Pfam" id="PF00149">
    <property type="entry name" value="Metallophos"/>
    <property type="match status" value="1"/>
</dbReference>
<proteinExistence type="inferred from homology"/>
<dbReference type="RefSeq" id="WP_376980951.1">
    <property type="nucleotide sequence ID" value="NZ_JBHLSV010000013.1"/>
</dbReference>
<dbReference type="Proteomes" id="UP001589793">
    <property type="component" value="Unassembled WGS sequence"/>
</dbReference>
<evidence type="ECO:0000256" key="4">
    <source>
        <dbReference type="ARBA" id="ARBA00025742"/>
    </source>
</evidence>
<dbReference type="SUPFAM" id="SSF56300">
    <property type="entry name" value="Metallo-dependent phosphatases"/>
    <property type="match status" value="1"/>
</dbReference>
<dbReference type="InterPro" id="IPR002372">
    <property type="entry name" value="PQQ_rpt_dom"/>
</dbReference>
<dbReference type="InterPro" id="IPR050884">
    <property type="entry name" value="CNP_phosphodiesterase-III"/>
</dbReference>
<dbReference type="InterPro" id="IPR015943">
    <property type="entry name" value="WD40/YVTN_repeat-like_dom_sf"/>
</dbReference>
<dbReference type="EMBL" id="JBHLSV010000013">
    <property type="protein sequence ID" value="MFC0674655.1"/>
    <property type="molecule type" value="Genomic_DNA"/>
</dbReference>
<dbReference type="Gene3D" id="2.130.10.10">
    <property type="entry name" value="YVTN repeat-like/Quinoprotein amine dehydrogenase"/>
    <property type="match status" value="1"/>
</dbReference>
<feature type="domain" description="Pyrrolo-quinoline quinone repeat" evidence="6">
    <location>
        <begin position="508"/>
        <end position="719"/>
    </location>
</feature>
<accession>A0ABV6RCE0</accession>
<dbReference type="InterPro" id="IPR004843">
    <property type="entry name" value="Calcineurin-like_PHP"/>
</dbReference>
<keyword evidence="3" id="KW-0408">Iron</keyword>
<dbReference type="InterPro" id="IPR029052">
    <property type="entry name" value="Metallo-depent_PP-like"/>
</dbReference>
<organism evidence="7 8">
    <name type="scientific">Brachybacterium hainanense</name>
    <dbReference type="NCBI Taxonomy" id="1541174"/>
    <lineage>
        <taxon>Bacteria</taxon>
        <taxon>Bacillati</taxon>
        <taxon>Actinomycetota</taxon>
        <taxon>Actinomycetes</taxon>
        <taxon>Micrococcales</taxon>
        <taxon>Dermabacteraceae</taxon>
        <taxon>Brachybacterium</taxon>
    </lineage>
</organism>
<evidence type="ECO:0000313" key="7">
    <source>
        <dbReference type="EMBL" id="MFC0674655.1"/>
    </source>
</evidence>
<protein>
    <submittedName>
        <fullName evidence="7">PQQ-binding-like beta-propeller repeat protein</fullName>
    </submittedName>
</protein>
<evidence type="ECO:0000313" key="8">
    <source>
        <dbReference type="Proteomes" id="UP001589793"/>
    </source>
</evidence>
<dbReference type="InterPro" id="IPR018391">
    <property type="entry name" value="PQQ_b-propeller_rpt"/>
</dbReference>
<keyword evidence="2" id="KW-0378">Hydrolase</keyword>
<comment type="caution">
    <text evidence="7">The sequence shown here is derived from an EMBL/GenBank/DDBJ whole genome shotgun (WGS) entry which is preliminary data.</text>
</comment>
<evidence type="ECO:0000256" key="1">
    <source>
        <dbReference type="ARBA" id="ARBA00022723"/>
    </source>
</evidence>
<gene>
    <name evidence="7" type="ORF">ACFFF6_11875</name>
</gene>
<sequence>MRTKETHVTSVDVRHEGIEAAPAVDASAGIGELPLLSRAGSSSMLQMPLLEQRGRSRFSRRALLAGLAATAGSAALGLSTTSARAHVLADPPPPEEDGTGAGGTAAGTVFASFLTDVHIDQAAAPQDVHLQLVLADMQALGVPLILHGGDITEFGSPDIYDRYLRLVPKDFPAPIQHVAGNHEVRWDASGGAAYRARLHEEGSRSFDHQRVHVIMLEVARPLQEEAHVDAAALDWLRRDLRATGRTPSILVMHCPPGADFHYVNGMDELFSLIADFPVKAVLAGHNHAETVTRVNGTLVLTGRAVKGSPVHYLLRHDPTQKHDRLSIDAIALPAPGDDGERTVTRIATIDLDDRPAREHGALPRDAEARVIGDTLRIRARVGEDAILARALAQVRDTSQYGRTEEGTWVDVTREGADLAADVPLARLGPLLPGPHRLRLRTTDADGGLWEAETGFTTRGGPVRALETFEVEGAVCGALAVTREGTVLVPTDRGEVVSLILRGSRLLRQWSVQTGPVLRGIAMSPDGGTALVPGADGALVAIDVRQGRERWRTKLDGHVTSTPHPIEVDGELGVLVSAGPQLHRLGPDGEVLWSVPIPMQSCGRPAVLGDTVVIGAGDGTVRGYSLAIGAERWTASLSDRGSAYQDLLYGPWTSTIRIIGEDAVLAGTVGTLTALSASKGEKLWSASAAAMYTPPLVLDEGTILVVQERGQAALIDPATGGLTPIGEPGEVSLDAGIVPVLGTRRAWHVSYTGVVSLIDADEASVTPLRQVTTSRVIATPAYLPDAAVLVVADQDGQVHLLDVSHA</sequence>
<keyword evidence="8" id="KW-1185">Reference proteome</keyword>
<evidence type="ECO:0000256" key="3">
    <source>
        <dbReference type="ARBA" id="ARBA00023004"/>
    </source>
</evidence>
<dbReference type="Pfam" id="PF13360">
    <property type="entry name" value="PQQ_2"/>
    <property type="match status" value="1"/>
</dbReference>
<dbReference type="SUPFAM" id="SSF50998">
    <property type="entry name" value="Quinoprotein alcohol dehydrogenase-like"/>
    <property type="match status" value="1"/>
</dbReference>
<evidence type="ECO:0000259" key="6">
    <source>
        <dbReference type="Pfam" id="PF13360"/>
    </source>
</evidence>
<feature type="domain" description="Calcineurin-like phosphoesterase" evidence="5">
    <location>
        <begin position="114"/>
        <end position="288"/>
    </location>
</feature>
<dbReference type="InterPro" id="IPR011047">
    <property type="entry name" value="Quinoprotein_ADH-like_sf"/>
</dbReference>
<evidence type="ECO:0000256" key="2">
    <source>
        <dbReference type="ARBA" id="ARBA00022801"/>
    </source>
</evidence>
<dbReference type="PANTHER" id="PTHR42988:SF2">
    <property type="entry name" value="CYCLIC NUCLEOTIDE PHOSPHODIESTERASE CBUA0032-RELATED"/>
    <property type="match status" value="1"/>
</dbReference>
<dbReference type="PROSITE" id="PS51318">
    <property type="entry name" value="TAT"/>
    <property type="match status" value="1"/>
</dbReference>
<name>A0ABV6RCE0_9MICO</name>